<reference evidence="2 3" key="1">
    <citation type="submission" date="2018-07" db="EMBL/GenBank/DDBJ databases">
        <title>The complete nuclear genome of the prasinophyte Chloropicon primus (CCMP1205).</title>
        <authorList>
            <person name="Pombert J.-F."/>
            <person name="Otis C."/>
            <person name="Turmel M."/>
            <person name="Lemieux C."/>
        </authorList>
    </citation>
    <scope>NUCLEOTIDE SEQUENCE [LARGE SCALE GENOMIC DNA]</scope>
    <source>
        <strain evidence="2 3">CCMP1205</strain>
    </source>
</reference>
<name>A0A5B8MDT5_9CHLO</name>
<evidence type="ECO:0000313" key="2">
    <source>
        <dbReference type="EMBL" id="QDZ18768.1"/>
    </source>
</evidence>
<accession>A0A5B8MDT5</accession>
<keyword evidence="1" id="KW-0812">Transmembrane</keyword>
<dbReference type="Proteomes" id="UP000316726">
    <property type="component" value="Chromosome 2"/>
</dbReference>
<keyword evidence="1" id="KW-0472">Membrane</keyword>
<protein>
    <submittedName>
        <fullName evidence="2">Uncharacterized protein</fullName>
    </submittedName>
</protein>
<dbReference type="OrthoDB" id="35279at2759"/>
<dbReference type="EMBL" id="CP031035">
    <property type="protein sequence ID" value="QDZ18768.1"/>
    <property type="molecule type" value="Genomic_DNA"/>
</dbReference>
<dbReference type="SUPFAM" id="SSF56059">
    <property type="entry name" value="Glutathione synthetase ATP-binding domain-like"/>
    <property type="match status" value="1"/>
</dbReference>
<dbReference type="AlphaFoldDB" id="A0A5B8MDT5"/>
<organism evidence="2 3">
    <name type="scientific">Chloropicon primus</name>
    <dbReference type="NCBI Taxonomy" id="1764295"/>
    <lineage>
        <taxon>Eukaryota</taxon>
        <taxon>Viridiplantae</taxon>
        <taxon>Chlorophyta</taxon>
        <taxon>Chloropicophyceae</taxon>
        <taxon>Chloropicales</taxon>
        <taxon>Chloropicaceae</taxon>
        <taxon>Chloropicon</taxon>
    </lineage>
</organism>
<sequence length="526" mass="59072">MLFGYYKLLRDVVRSGAGDVYLYGGEELGLWCMVTLLRNMPARRESAESCPSQVFRELESVSSSRWKMFWRKALMWNCMAWISAVLGLVSSFVFSFVLRRCDFGKCYRMLLFRPDLIVFAAQNYWGRKFGDFFGGDKQFSAVDVRRVYSLVIRSAYHIVDINNRPSQGDLEDKKLFHERGVEHGLPCVSVIPFEDLADPTRAEGLRFPLFAKPRKLQWGQGVMKLTSRDQKEFRDVARPGSEFQESFVVQRKMENIPELLDYFPPDAPLCTARITTFLQRSEGPGGARAVKVLESWIRVGASGALADQIENGGSTFAVHAETGVVWNGTTTERMVKGDPFLEPGLNGAPGAKKSITGHKLPFWSQALDTVKEAHVKLAPDAFTVGWDIVFTPGGIEIMEGNLMSMVALHIGMRYGTMSLLWPDSPLVWLALSDWLKDKEGGLKYTAETKRSKLQRVKSSLQGHIARLGKEKEPLKNAILKLKAADLEDNAPLDELKLLQNQLMLKEGEIHGLSTELAAVKDAILRI</sequence>
<keyword evidence="1" id="KW-1133">Transmembrane helix</keyword>
<gene>
    <name evidence="2" type="ORF">A3770_02p12860</name>
</gene>
<proteinExistence type="predicted"/>
<keyword evidence="3" id="KW-1185">Reference proteome</keyword>
<feature type="transmembrane region" description="Helical" evidence="1">
    <location>
        <begin position="74"/>
        <end position="98"/>
    </location>
</feature>
<evidence type="ECO:0000256" key="1">
    <source>
        <dbReference type="SAM" id="Phobius"/>
    </source>
</evidence>
<evidence type="ECO:0000313" key="3">
    <source>
        <dbReference type="Proteomes" id="UP000316726"/>
    </source>
</evidence>